<evidence type="ECO:0000256" key="1">
    <source>
        <dbReference type="ARBA" id="ARBA00022679"/>
    </source>
</evidence>
<comment type="caution">
    <text evidence="7">The sequence shown here is derived from an EMBL/GenBank/DDBJ whole genome shotgun (WGS) entry which is preliminary data.</text>
</comment>
<dbReference type="Gene3D" id="3.30.200.20">
    <property type="entry name" value="Phosphorylase Kinase, domain 1"/>
    <property type="match status" value="1"/>
</dbReference>
<dbReference type="PROSITE" id="PS00108">
    <property type="entry name" value="PROTEIN_KINASE_ST"/>
    <property type="match status" value="1"/>
</dbReference>
<dbReference type="Gene3D" id="1.10.510.10">
    <property type="entry name" value="Transferase(Phosphotransferase) domain 1"/>
    <property type="match status" value="1"/>
</dbReference>
<organism evidence="7 8">
    <name type="scientific">Gibberella intermedia</name>
    <name type="common">Bulb rot disease fungus</name>
    <name type="synonym">Fusarium proliferatum</name>
    <dbReference type="NCBI Taxonomy" id="948311"/>
    <lineage>
        <taxon>Eukaryota</taxon>
        <taxon>Fungi</taxon>
        <taxon>Dikarya</taxon>
        <taxon>Ascomycota</taxon>
        <taxon>Pezizomycotina</taxon>
        <taxon>Sordariomycetes</taxon>
        <taxon>Hypocreomycetidae</taxon>
        <taxon>Hypocreales</taxon>
        <taxon>Nectriaceae</taxon>
        <taxon>Fusarium</taxon>
        <taxon>Fusarium fujikuroi species complex</taxon>
    </lineage>
</organism>
<dbReference type="GO" id="GO:0005524">
    <property type="term" value="F:ATP binding"/>
    <property type="evidence" value="ECO:0007669"/>
    <property type="project" value="UniProtKB-KW"/>
</dbReference>
<evidence type="ECO:0000259" key="6">
    <source>
        <dbReference type="PROSITE" id="PS50011"/>
    </source>
</evidence>
<evidence type="ECO:0000256" key="5">
    <source>
        <dbReference type="SAM" id="MobiDB-lite"/>
    </source>
</evidence>
<evidence type="ECO:0000256" key="4">
    <source>
        <dbReference type="ARBA" id="ARBA00022840"/>
    </source>
</evidence>
<evidence type="ECO:0000313" key="7">
    <source>
        <dbReference type="EMBL" id="RKL29169.1"/>
    </source>
</evidence>
<dbReference type="InterPro" id="IPR000719">
    <property type="entry name" value="Prot_kinase_dom"/>
</dbReference>
<dbReference type="AlphaFoldDB" id="A0A420SIR3"/>
<dbReference type="SMART" id="SM00220">
    <property type="entry name" value="S_TKc"/>
    <property type="match status" value="1"/>
</dbReference>
<dbReference type="CDD" id="cd00180">
    <property type="entry name" value="PKc"/>
    <property type="match status" value="1"/>
</dbReference>
<dbReference type="PANTHER" id="PTHR44329">
    <property type="entry name" value="SERINE/THREONINE-PROTEIN KINASE TNNI3K-RELATED"/>
    <property type="match status" value="1"/>
</dbReference>
<dbReference type="EMBL" id="MRDB01000059">
    <property type="protein sequence ID" value="RKL29169.1"/>
    <property type="molecule type" value="Genomic_DNA"/>
</dbReference>
<feature type="region of interest" description="Disordered" evidence="5">
    <location>
        <begin position="527"/>
        <end position="550"/>
    </location>
</feature>
<keyword evidence="3" id="KW-0418">Kinase</keyword>
<dbReference type="InterPro" id="IPR011009">
    <property type="entry name" value="Kinase-like_dom_sf"/>
</dbReference>
<dbReference type="PROSITE" id="PS50011">
    <property type="entry name" value="PROTEIN_KINASE_DOM"/>
    <property type="match status" value="1"/>
</dbReference>
<dbReference type="Proteomes" id="UP000283569">
    <property type="component" value="Unassembled WGS sequence"/>
</dbReference>
<proteinExistence type="predicted"/>
<dbReference type="GO" id="GO:0004674">
    <property type="term" value="F:protein serine/threonine kinase activity"/>
    <property type="evidence" value="ECO:0007669"/>
    <property type="project" value="TreeGrafter"/>
</dbReference>
<accession>A0A420SIR3</accession>
<keyword evidence="2" id="KW-0547">Nucleotide-binding</keyword>
<name>A0A420SIR3_GIBIN</name>
<protein>
    <recommendedName>
        <fullName evidence="6">Protein kinase domain-containing protein</fullName>
    </recommendedName>
</protein>
<evidence type="ECO:0000256" key="2">
    <source>
        <dbReference type="ARBA" id="ARBA00022741"/>
    </source>
</evidence>
<dbReference type="InterPro" id="IPR008271">
    <property type="entry name" value="Ser/Thr_kinase_AS"/>
</dbReference>
<sequence length="550" mass="62085">MAADDYMQLRSEIKQKFYGRFENKESSIGFATNGTIKEILSDEELGKLYDSLKCAAIRRLPENQQSFIKAIKNRMLYEFLAVLLFSECSLQAAEAFVKEMVIGVGAKDQRSRGEQPHYLPRTFDDLKTLFGDEMDARRFDEAQHRFCVIVVGHRDVVTIKAHDKRSLPWIDDLKEKPLGSGAYGVVRKVIIPPGHFTTDGNFGQFNSDRMSVALKSFTNVKSKKDFQQEVENILKILDSTATHKNILTSLAAIAKETESPSFYLLMPLAEMDLKSYMEKDPKMDVTFKASLISSAMGLADGLNFLHNLVYDSPDQSTICYHLDLKPDNVLLFKKHPGSSNDDAMIWKLSDFGISRIKIMEKEKKKEDLFNNPFKTETSQSGAVGASATHNVRGLSTFLPPEAGSQRQEMTEKSDIWSLGCIISVLFTYMAHGPQGVEQYSRDRMKQSNTPFDTFWQLRLITGLNINKAVSSKHKSLIKEAYERNTTEADAVSSMLEFLEEKVLRTDKQKRCTAGQIREKLRKTCEAYSPEQAAAGSGSNSIKSGRERIEE</sequence>
<evidence type="ECO:0000313" key="8">
    <source>
        <dbReference type="Proteomes" id="UP000283569"/>
    </source>
</evidence>
<gene>
    <name evidence="7" type="ORF">BFJ72_g12078</name>
</gene>
<feature type="domain" description="Protein kinase" evidence="6">
    <location>
        <begin position="172"/>
        <end position="528"/>
    </location>
</feature>
<keyword evidence="4" id="KW-0067">ATP-binding</keyword>
<evidence type="ECO:0000256" key="3">
    <source>
        <dbReference type="ARBA" id="ARBA00022777"/>
    </source>
</evidence>
<keyword evidence="1" id="KW-0808">Transferase</keyword>
<dbReference type="PANTHER" id="PTHR44329:SF288">
    <property type="entry name" value="MITOGEN-ACTIVATED PROTEIN KINASE KINASE KINASE 20"/>
    <property type="match status" value="1"/>
</dbReference>
<dbReference type="InterPro" id="IPR051681">
    <property type="entry name" value="Ser/Thr_Kinases-Pseudokinases"/>
</dbReference>
<dbReference type="SUPFAM" id="SSF56112">
    <property type="entry name" value="Protein kinase-like (PK-like)"/>
    <property type="match status" value="1"/>
</dbReference>
<reference evidence="7 8" key="1">
    <citation type="journal article" date="2018" name="Sci. Rep.">
        <title>Characterisation of pathogen-specific regions and novel effector candidates in Fusarium oxysporum f. sp. cepae.</title>
        <authorList>
            <person name="Armitage A.D."/>
            <person name="Taylor A."/>
            <person name="Sobczyk M.K."/>
            <person name="Baxter L."/>
            <person name="Greenfield B.P."/>
            <person name="Bates H.J."/>
            <person name="Wilson F."/>
            <person name="Jackson A.C."/>
            <person name="Ott S."/>
            <person name="Harrison R.J."/>
            <person name="Clarkson J.P."/>
        </authorList>
    </citation>
    <scope>NUCLEOTIDE SEQUENCE [LARGE SCALE GENOMIC DNA]</scope>
    <source>
        <strain evidence="7 8">Fp_A8</strain>
    </source>
</reference>
<dbReference type="Pfam" id="PF00069">
    <property type="entry name" value="Pkinase"/>
    <property type="match status" value="1"/>
</dbReference>